<proteinExistence type="predicted"/>
<name>A0A9N9M1B0_9HELO</name>
<comment type="caution">
    <text evidence="1">The sequence shown here is derived from an EMBL/GenBank/DDBJ whole genome shotgun (WGS) entry which is preliminary data.</text>
</comment>
<evidence type="ECO:0000313" key="1">
    <source>
        <dbReference type="EMBL" id="CAG8982192.1"/>
    </source>
</evidence>
<keyword evidence="2" id="KW-1185">Reference proteome</keyword>
<dbReference type="Gene3D" id="2.120.10.80">
    <property type="entry name" value="Kelch-type beta propeller"/>
    <property type="match status" value="1"/>
</dbReference>
<protein>
    <submittedName>
        <fullName evidence="1">Uncharacterized protein</fullName>
    </submittedName>
</protein>
<gene>
    <name evidence="1" type="ORF">HYALB_00003628</name>
</gene>
<accession>A0A9N9M1B0</accession>
<sequence length="227" mass="25218">MDLCGQQNRLESTRKETGYLVRSTKQRWSTLWVAGAMNLLEIGTETLRLLGGGFLIDPEHGSDNAQSLQEIVSYSFSEQTWANQSIPNKYYLFGEGQFIEHYGHECVVLIFGGQWSASTSEKKSSLQSLDTILIYDIQSKKFYEQEASNPPATRAQFCSVGAGTADNSSYEIFIYGGQFGGGGDIPQFNDKEDLKSVHILTIPAFTWIKANTEAVSRAFHTCKKAGK</sequence>
<dbReference type="OrthoDB" id="10251809at2759"/>
<dbReference type="AlphaFoldDB" id="A0A9N9M1B0"/>
<dbReference type="InterPro" id="IPR015915">
    <property type="entry name" value="Kelch-typ_b-propeller"/>
</dbReference>
<dbReference type="SUPFAM" id="SSF117281">
    <property type="entry name" value="Kelch motif"/>
    <property type="match status" value="1"/>
</dbReference>
<organism evidence="1 2">
    <name type="scientific">Hymenoscyphus albidus</name>
    <dbReference type="NCBI Taxonomy" id="595503"/>
    <lineage>
        <taxon>Eukaryota</taxon>
        <taxon>Fungi</taxon>
        <taxon>Dikarya</taxon>
        <taxon>Ascomycota</taxon>
        <taxon>Pezizomycotina</taxon>
        <taxon>Leotiomycetes</taxon>
        <taxon>Helotiales</taxon>
        <taxon>Helotiaceae</taxon>
        <taxon>Hymenoscyphus</taxon>
    </lineage>
</organism>
<reference evidence="1" key="1">
    <citation type="submission" date="2021-07" db="EMBL/GenBank/DDBJ databases">
        <authorList>
            <person name="Durling M."/>
        </authorList>
    </citation>
    <scope>NUCLEOTIDE SEQUENCE</scope>
</reference>
<evidence type="ECO:0000313" key="2">
    <source>
        <dbReference type="Proteomes" id="UP000701801"/>
    </source>
</evidence>
<dbReference type="EMBL" id="CAJVRM010000574">
    <property type="protein sequence ID" value="CAG8982192.1"/>
    <property type="molecule type" value="Genomic_DNA"/>
</dbReference>
<dbReference type="Proteomes" id="UP000701801">
    <property type="component" value="Unassembled WGS sequence"/>
</dbReference>